<evidence type="ECO:0000256" key="4">
    <source>
        <dbReference type="SAM" id="MobiDB-lite"/>
    </source>
</evidence>
<dbReference type="PROSITE" id="PS50102">
    <property type="entry name" value="RRM"/>
    <property type="match status" value="2"/>
</dbReference>
<name>A0A0C3NA52_PHLG1</name>
<dbReference type="Gene3D" id="3.30.70.330">
    <property type="match status" value="2"/>
</dbReference>
<dbReference type="GO" id="GO:0003723">
    <property type="term" value="F:RNA binding"/>
    <property type="evidence" value="ECO:0007669"/>
    <property type="project" value="UniProtKB-UniRule"/>
</dbReference>
<dbReference type="Proteomes" id="UP000053257">
    <property type="component" value="Unassembled WGS sequence"/>
</dbReference>
<feature type="region of interest" description="Disordered" evidence="4">
    <location>
        <begin position="796"/>
        <end position="830"/>
    </location>
</feature>
<evidence type="ECO:0000256" key="1">
    <source>
        <dbReference type="ARBA" id="ARBA00022737"/>
    </source>
</evidence>
<proteinExistence type="predicted"/>
<reference evidence="6 7" key="1">
    <citation type="journal article" date="2014" name="PLoS Genet.">
        <title>Analysis of the Phlebiopsis gigantea genome, transcriptome and secretome provides insight into its pioneer colonization strategies of wood.</title>
        <authorList>
            <person name="Hori C."/>
            <person name="Ishida T."/>
            <person name="Igarashi K."/>
            <person name="Samejima M."/>
            <person name="Suzuki H."/>
            <person name="Master E."/>
            <person name="Ferreira P."/>
            <person name="Ruiz-Duenas F.J."/>
            <person name="Held B."/>
            <person name="Canessa P."/>
            <person name="Larrondo L.F."/>
            <person name="Schmoll M."/>
            <person name="Druzhinina I.S."/>
            <person name="Kubicek C.P."/>
            <person name="Gaskell J.A."/>
            <person name="Kersten P."/>
            <person name="St John F."/>
            <person name="Glasner J."/>
            <person name="Sabat G."/>
            <person name="Splinter BonDurant S."/>
            <person name="Syed K."/>
            <person name="Yadav J."/>
            <person name="Mgbeahuruike A.C."/>
            <person name="Kovalchuk A."/>
            <person name="Asiegbu F.O."/>
            <person name="Lackner G."/>
            <person name="Hoffmeister D."/>
            <person name="Rencoret J."/>
            <person name="Gutierrez A."/>
            <person name="Sun H."/>
            <person name="Lindquist E."/>
            <person name="Barry K."/>
            <person name="Riley R."/>
            <person name="Grigoriev I.V."/>
            <person name="Henrissat B."/>
            <person name="Kues U."/>
            <person name="Berka R.M."/>
            <person name="Martinez A.T."/>
            <person name="Covert S.F."/>
            <person name="Blanchette R.A."/>
            <person name="Cullen D."/>
        </authorList>
    </citation>
    <scope>NUCLEOTIDE SEQUENCE [LARGE SCALE GENOMIC DNA]</scope>
    <source>
        <strain evidence="6 7">11061_1 CR5-6</strain>
    </source>
</reference>
<dbReference type="OrthoDB" id="271725at2759"/>
<feature type="domain" description="RRM" evidence="5">
    <location>
        <begin position="208"/>
        <end position="282"/>
    </location>
</feature>
<feature type="region of interest" description="Disordered" evidence="4">
    <location>
        <begin position="628"/>
        <end position="659"/>
    </location>
</feature>
<evidence type="ECO:0000256" key="2">
    <source>
        <dbReference type="ARBA" id="ARBA00022884"/>
    </source>
</evidence>
<feature type="compositionally biased region" description="Low complexity" evidence="4">
    <location>
        <begin position="650"/>
        <end position="659"/>
    </location>
</feature>
<dbReference type="InterPro" id="IPR035979">
    <property type="entry name" value="RBD_domain_sf"/>
</dbReference>
<feature type="region of interest" description="Disordered" evidence="4">
    <location>
        <begin position="672"/>
        <end position="702"/>
    </location>
</feature>
<feature type="compositionally biased region" description="Low complexity" evidence="4">
    <location>
        <begin position="674"/>
        <end position="690"/>
    </location>
</feature>
<dbReference type="InterPro" id="IPR012677">
    <property type="entry name" value="Nucleotide-bd_a/b_plait_sf"/>
</dbReference>
<feature type="compositionally biased region" description="Low complexity" evidence="4">
    <location>
        <begin position="165"/>
        <end position="182"/>
    </location>
</feature>
<sequence length="897" mass="96047">MQSSSPPASNSQHAVFQHSSPHRATPSSPAGTQSPTQHQPPQQHIPTASRDTTPVASSKPSTPPAQPYSQPHTPLDPSSRPASTATAAVTSGSTLSATAPHFRTRLIDAPIDLAGLGQPTDGTLPLLKKATMESGGHNVLDFSTNFSAYTDGRTPTQESFPPIHTPSLSSPSPTLSSTTFSPNISSQFTGGGVGDSSQSDLDSTLRTPNVYVNGLPPNFPEERLLAMTSPFGEVISVRTFTRHVSEKPSGYGFVLFGSVDAAAKCIESLRKYRNLHPSFSKQIHKIPGTVYANSVALPPSATDPPDSFKSRMDRLKDTASTNLYIEGLPLDIESQTLQALVSPYRIMSSRLFQTRLSNPPRIIAFVRLESRQAAEEVVERLHGRMVRGLGDAGSRISVRFADTAEQRELRRNERQNREGENSPARLTMAQAALLNLQGTQFAPSGHMSRIPSPNFGSPPLMPNNLGLLQRGLPPPIGYHNQQALDEYPGLRNVHAHSNDGLNSQAADYVSSGLRMPSHAVGADGSLSREMLQMGMTVGGGFAGAGSIQAQDGYTEMELLLLQMHEQKQREMEKLAALQQQVLASEFDVSPSGLRADASLGGLQANAIRESGRRLMGVLPTVNEQDFHATARGQRSVMSPDVSTGGGLSPSQHDQSSQLSMDLDSRLTFTRQRNQTHAEARAQAQADAQPQTHHIRSTTVPSRYFNLDRRHNAQTFSDAHNTNPLTHLTMNSARLSLHDSDTTIGDMTQLRAAHLNSSLMRDPNDTVLGRNTLRNQTSLHSVRDGAAFIPTKARANSISHGQLQTRIDTSVPSRKIASPMDDDDGSGLDSPALSYTASVRTPASLSPATPFSAFGETFEGPTPVATGCEVGLGMGVGGGAAGKQKIRVNEAAMGLGSV</sequence>
<dbReference type="SMART" id="SM00360">
    <property type="entry name" value="RRM"/>
    <property type="match status" value="2"/>
</dbReference>
<keyword evidence="2 3" id="KW-0694">RNA-binding</keyword>
<feature type="compositionally biased region" description="Polar residues" evidence="4">
    <location>
        <begin position="49"/>
        <end position="60"/>
    </location>
</feature>
<feature type="compositionally biased region" description="Polar residues" evidence="4">
    <location>
        <begin position="195"/>
        <end position="204"/>
    </location>
</feature>
<feature type="compositionally biased region" description="Low complexity" evidence="4">
    <location>
        <begin position="78"/>
        <end position="92"/>
    </location>
</feature>
<gene>
    <name evidence="6" type="ORF">PHLGIDRAFT_38325</name>
</gene>
<dbReference type="Pfam" id="PF00076">
    <property type="entry name" value="RRM_1"/>
    <property type="match status" value="2"/>
</dbReference>
<dbReference type="InterPro" id="IPR000504">
    <property type="entry name" value="RRM_dom"/>
</dbReference>
<feature type="region of interest" description="Disordered" evidence="4">
    <location>
        <begin position="153"/>
        <end position="204"/>
    </location>
</feature>
<keyword evidence="1" id="KW-0677">Repeat</keyword>
<keyword evidence="7" id="KW-1185">Reference proteome</keyword>
<evidence type="ECO:0000313" key="6">
    <source>
        <dbReference type="EMBL" id="KIP01349.1"/>
    </source>
</evidence>
<evidence type="ECO:0000256" key="3">
    <source>
        <dbReference type="PROSITE-ProRule" id="PRU00176"/>
    </source>
</evidence>
<feature type="region of interest" description="Disordered" evidence="4">
    <location>
        <begin position="1"/>
        <end position="92"/>
    </location>
</feature>
<feature type="domain" description="RRM" evidence="5">
    <location>
        <begin position="321"/>
        <end position="403"/>
    </location>
</feature>
<dbReference type="EMBL" id="KN840813">
    <property type="protein sequence ID" value="KIP01349.1"/>
    <property type="molecule type" value="Genomic_DNA"/>
</dbReference>
<evidence type="ECO:0000313" key="7">
    <source>
        <dbReference type="Proteomes" id="UP000053257"/>
    </source>
</evidence>
<feature type="compositionally biased region" description="Polar residues" evidence="4">
    <location>
        <begin position="1"/>
        <end position="19"/>
    </location>
</feature>
<protein>
    <recommendedName>
        <fullName evidence="5">RRM domain-containing protein</fullName>
    </recommendedName>
</protein>
<feature type="compositionally biased region" description="Polar residues" evidence="4">
    <location>
        <begin position="796"/>
        <end position="811"/>
    </location>
</feature>
<dbReference type="SUPFAM" id="SSF54928">
    <property type="entry name" value="RNA-binding domain, RBD"/>
    <property type="match status" value="2"/>
</dbReference>
<dbReference type="STRING" id="745531.A0A0C3NA52"/>
<dbReference type="PANTHER" id="PTHR24012">
    <property type="entry name" value="RNA BINDING PROTEIN"/>
    <property type="match status" value="1"/>
</dbReference>
<dbReference type="AlphaFoldDB" id="A0A0C3NA52"/>
<evidence type="ECO:0000259" key="5">
    <source>
        <dbReference type="PROSITE" id="PS50102"/>
    </source>
</evidence>
<dbReference type="HOGENOM" id="CLU_008696_0_0_1"/>
<feature type="compositionally biased region" description="Low complexity" evidence="4">
    <location>
        <begin position="32"/>
        <end position="47"/>
    </location>
</feature>
<organism evidence="6 7">
    <name type="scientific">Phlebiopsis gigantea (strain 11061_1 CR5-6)</name>
    <name type="common">White-rot fungus</name>
    <name type="synonym">Peniophora gigantea</name>
    <dbReference type="NCBI Taxonomy" id="745531"/>
    <lineage>
        <taxon>Eukaryota</taxon>
        <taxon>Fungi</taxon>
        <taxon>Dikarya</taxon>
        <taxon>Basidiomycota</taxon>
        <taxon>Agaricomycotina</taxon>
        <taxon>Agaricomycetes</taxon>
        <taxon>Polyporales</taxon>
        <taxon>Phanerochaetaceae</taxon>
        <taxon>Phlebiopsis</taxon>
    </lineage>
</organism>
<accession>A0A0C3NA52</accession>